<dbReference type="Proteomes" id="UP000436822">
    <property type="component" value="Unassembled WGS sequence"/>
</dbReference>
<keyword evidence="2" id="KW-1185">Reference proteome</keyword>
<sequence length="43" mass="4487">MKAMLSAFVAMFVIAFGANFALGELGFSSSEQGSGVNVRLSDE</sequence>
<accession>A0A6N6JAG1</accession>
<dbReference type="EMBL" id="BLJE01000001">
    <property type="protein sequence ID" value="GFE63024.1"/>
    <property type="molecule type" value="Genomic_DNA"/>
</dbReference>
<protein>
    <submittedName>
        <fullName evidence="1">Uncharacterized protein</fullName>
    </submittedName>
</protein>
<name>A0A6N6JAG1_9RHOB</name>
<dbReference type="RefSeq" id="WP_279285193.1">
    <property type="nucleotide sequence ID" value="NZ_BLJE01000001.1"/>
</dbReference>
<gene>
    <name evidence="1" type="ORF">KIN_00980</name>
</gene>
<dbReference type="AlphaFoldDB" id="A0A6N6JAG1"/>
<organism evidence="1 2">
    <name type="scientific">Litoreibacter roseus</name>
    <dbReference type="NCBI Taxonomy" id="2601869"/>
    <lineage>
        <taxon>Bacteria</taxon>
        <taxon>Pseudomonadati</taxon>
        <taxon>Pseudomonadota</taxon>
        <taxon>Alphaproteobacteria</taxon>
        <taxon>Rhodobacterales</taxon>
        <taxon>Roseobacteraceae</taxon>
        <taxon>Litoreibacter</taxon>
    </lineage>
</organism>
<comment type="caution">
    <text evidence="1">The sequence shown here is derived from an EMBL/GenBank/DDBJ whole genome shotgun (WGS) entry which is preliminary data.</text>
</comment>
<proteinExistence type="predicted"/>
<evidence type="ECO:0000313" key="1">
    <source>
        <dbReference type="EMBL" id="GFE63024.1"/>
    </source>
</evidence>
<evidence type="ECO:0000313" key="2">
    <source>
        <dbReference type="Proteomes" id="UP000436822"/>
    </source>
</evidence>
<reference evidence="1 2" key="1">
    <citation type="submission" date="2019-12" db="EMBL/GenBank/DDBJ databases">
        <title>Litoreibacter badius sp. nov., a novel bacteriochlorophyll a-containing bacterium in the genus Litoreibacter.</title>
        <authorList>
            <person name="Kanamuro M."/>
            <person name="Takabe Y."/>
            <person name="Mori K."/>
            <person name="Takaichi S."/>
            <person name="Hanada S."/>
        </authorList>
    </citation>
    <scope>NUCLEOTIDE SEQUENCE [LARGE SCALE GENOMIC DNA]</scope>
    <source>
        <strain evidence="1 2">K6</strain>
    </source>
</reference>